<dbReference type="RefSeq" id="XP_040492539.1">
    <property type="nucleotide sequence ID" value="XM_040636605.1"/>
</dbReference>
<dbReference type="AlphaFoldDB" id="A0A8M1GLE5"/>
<name>A0A8M1GLE5_URSMA</name>
<feature type="compositionally biased region" description="Pro residues" evidence="1">
    <location>
        <begin position="25"/>
        <end position="40"/>
    </location>
</feature>
<dbReference type="GeneID" id="121104239"/>
<evidence type="ECO:0000313" key="2">
    <source>
        <dbReference type="Proteomes" id="UP000261680"/>
    </source>
</evidence>
<evidence type="ECO:0000256" key="1">
    <source>
        <dbReference type="SAM" id="MobiDB-lite"/>
    </source>
</evidence>
<feature type="compositionally biased region" description="Low complexity" evidence="1">
    <location>
        <begin position="225"/>
        <end position="237"/>
    </location>
</feature>
<protein>
    <submittedName>
        <fullName evidence="3">Atherin-like</fullName>
    </submittedName>
</protein>
<keyword evidence="2" id="KW-1185">Reference proteome</keyword>
<gene>
    <name evidence="3" type="primary">LOC121104239</name>
</gene>
<feature type="compositionally biased region" description="Low complexity" evidence="1">
    <location>
        <begin position="64"/>
        <end position="130"/>
    </location>
</feature>
<evidence type="ECO:0000313" key="3">
    <source>
        <dbReference type="RefSeq" id="XP_040492539.1"/>
    </source>
</evidence>
<feature type="compositionally biased region" description="Basic and acidic residues" evidence="1">
    <location>
        <begin position="43"/>
        <end position="61"/>
    </location>
</feature>
<feature type="compositionally biased region" description="Pro residues" evidence="1">
    <location>
        <begin position="207"/>
        <end position="224"/>
    </location>
</feature>
<feature type="compositionally biased region" description="Basic residues" evidence="1">
    <location>
        <begin position="13"/>
        <end position="22"/>
    </location>
</feature>
<sequence length="286" mass="30207">MRGTSEKFSGNWVKRKLSRGRARPVTPPPAPTSTRPPPAPGSGRRDFSGYRRRRGGGERKTCHSRLSASPPRTPARRAAWSQAVPAPAPAQAGGRQVAGTRGAQPPARDAPSPRSRPAGPAAPRRSPAIRELAQDTNATRVPAGDGPALLPRVRSAGQQSAQPPLVLSVRQRRRRRETGCARPRPPLRPPRQWKTPGLAALTHARPPARPPGSPAPEASPPPARSPAQRPRGLPADSDPARAPRPPCALGCPSPSPSRSFLKLPTLPAGIAGSQRSLPRQTAPVRG</sequence>
<dbReference type="KEGG" id="umr:121104239"/>
<feature type="region of interest" description="Disordered" evidence="1">
    <location>
        <begin position="1"/>
        <end position="286"/>
    </location>
</feature>
<reference evidence="3" key="1">
    <citation type="submission" date="2025-08" db="UniProtKB">
        <authorList>
            <consortium name="RefSeq"/>
        </authorList>
    </citation>
    <scope>IDENTIFICATION</scope>
    <source>
        <tissue evidence="3">Whole blood</tissue>
    </source>
</reference>
<proteinExistence type="predicted"/>
<accession>A0A8M1GLE5</accession>
<dbReference type="Proteomes" id="UP000261680">
    <property type="component" value="Unplaced"/>
</dbReference>
<organism evidence="2 3">
    <name type="scientific">Ursus maritimus</name>
    <name type="common">Polar bear</name>
    <name type="synonym">Thalarctos maritimus</name>
    <dbReference type="NCBI Taxonomy" id="29073"/>
    <lineage>
        <taxon>Eukaryota</taxon>
        <taxon>Metazoa</taxon>
        <taxon>Chordata</taxon>
        <taxon>Craniata</taxon>
        <taxon>Vertebrata</taxon>
        <taxon>Euteleostomi</taxon>
        <taxon>Mammalia</taxon>
        <taxon>Eutheria</taxon>
        <taxon>Laurasiatheria</taxon>
        <taxon>Carnivora</taxon>
        <taxon>Caniformia</taxon>
        <taxon>Ursidae</taxon>
        <taxon>Ursus</taxon>
    </lineage>
</organism>